<proteinExistence type="predicted"/>
<reference evidence="1 2" key="1">
    <citation type="journal article" date="2019" name="Sci. Rep.">
        <title>Orb-weaving spider Araneus ventricosus genome elucidates the spidroin gene catalogue.</title>
        <authorList>
            <person name="Kono N."/>
            <person name="Nakamura H."/>
            <person name="Ohtoshi R."/>
            <person name="Moran D.A.P."/>
            <person name="Shinohara A."/>
            <person name="Yoshida Y."/>
            <person name="Fujiwara M."/>
            <person name="Mori M."/>
            <person name="Tomita M."/>
            <person name="Arakawa K."/>
        </authorList>
    </citation>
    <scope>NUCLEOTIDE SEQUENCE [LARGE SCALE GENOMIC DNA]</scope>
</reference>
<evidence type="ECO:0000313" key="1">
    <source>
        <dbReference type="EMBL" id="GBM70662.1"/>
    </source>
</evidence>
<protein>
    <submittedName>
        <fullName evidence="1">Uncharacterized protein</fullName>
    </submittedName>
</protein>
<gene>
    <name evidence="1" type="ORF">AVEN_187333_1</name>
</gene>
<keyword evidence="2" id="KW-1185">Reference proteome</keyword>
<sequence length="135" mass="15594">MDDRSGTVGLYEDGGRLHRTGQGFTFLLEDSEKYTIAMDYPLTTGKSIDRTPHLPDFHSRIFFLRGHLVNTMYRQNLTKHKEIMSRECAFFAVLHRWPGGQVSTSWLSTRGLQSRNPILPKIRFVCGPGTHQIWR</sequence>
<dbReference type="EMBL" id="BGPR01002265">
    <property type="protein sequence ID" value="GBM70662.1"/>
    <property type="molecule type" value="Genomic_DNA"/>
</dbReference>
<comment type="caution">
    <text evidence="1">The sequence shown here is derived from an EMBL/GenBank/DDBJ whole genome shotgun (WGS) entry which is preliminary data.</text>
</comment>
<dbReference type="AlphaFoldDB" id="A0A4Y2HZK4"/>
<evidence type="ECO:0000313" key="2">
    <source>
        <dbReference type="Proteomes" id="UP000499080"/>
    </source>
</evidence>
<accession>A0A4Y2HZK4</accession>
<dbReference type="Proteomes" id="UP000499080">
    <property type="component" value="Unassembled WGS sequence"/>
</dbReference>
<organism evidence="1 2">
    <name type="scientific">Araneus ventricosus</name>
    <name type="common">Orbweaver spider</name>
    <name type="synonym">Epeira ventricosa</name>
    <dbReference type="NCBI Taxonomy" id="182803"/>
    <lineage>
        <taxon>Eukaryota</taxon>
        <taxon>Metazoa</taxon>
        <taxon>Ecdysozoa</taxon>
        <taxon>Arthropoda</taxon>
        <taxon>Chelicerata</taxon>
        <taxon>Arachnida</taxon>
        <taxon>Araneae</taxon>
        <taxon>Araneomorphae</taxon>
        <taxon>Entelegynae</taxon>
        <taxon>Araneoidea</taxon>
        <taxon>Araneidae</taxon>
        <taxon>Araneus</taxon>
    </lineage>
</organism>
<name>A0A4Y2HZK4_ARAVE</name>